<feature type="domain" description="Peptidase S9A N-terminal" evidence="6">
    <location>
        <begin position="6"/>
        <end position="359"/>
    </location>
</feature>
<keyword evidence="3" id="KW-0720">Serine protease</keyword>
<name>A0ABU7S0T7_9ACTN</name>
<reference evidence="7 8" key="1">
    <citation type="submission" date="2024-01" db="EMBL/GenBank/DDBJ databases">
        <title>Genome insights into Plantactinospora sonchi sp. nov.</title>
        <authorList>
            <person name="Wang L."/>
        </authorList>
    </citation>
    <scope>NUCLEOTIDE SEQUENCE [LARGE SCALE GENOMIC DNA]</scope>
    <source>
        <strain evidence="7 8">NEAU-QY2</strain>
    </source>
</reference>
<dbReference type="InterPro" id="IPR001375">
    <property type="entry name" value="Peptidase_S9_cat"/>
</dbReference>
<dbReference type="PRINTS" id="PR00862">
    <property type="entry name" value="PROLIGOPTASE"/>
</dbReference>
<dbReference type="SUPFAM" id="SSF53474">
    <property type="entry name" value="alpha/beta-Hydrolases"/>
    <property type="match status" value="1"/>
</dbReference>
<evidence type="ECO:0000256" key="2">
    <source>
        <dbReference type="ARBA" id="ARBA00022801"/>
    </source>
</evidence>
<dbReference type="Pfam" id="PF00326">
    <property type="entry name" value="Peptidase_S9"/>
    <property type="match status" value="1"/>
</dbReference>
<feature type="domain" description="Peptidase S9 prolyl oligopeptidase catalytic" evidence="5">
    <location>
        <begin position="519"/>
        <end position="720"/>
    </location>
</feature>
<keyword evidence="8" id="KW-1185">Reference proteome</keyword>
<dbReference type="PANTHER" id="PTHR42881:SF13">
    <property type="entry name" value="PROLYL ENDOPEPTIDASE"/>
    <property type="match status" value="1"/>
</dbReference>
<feature type="region of interest" description="Disordered" evidence="4">
    <location>
        <begin position="355"/>
        <end position="398"/>
    </location>
</feature>
<sequence>MPPNSDDDFRWLEDLSSPAAADWVRARNAETLAAVADDSSFGTLRAALRQVLDAADRVPYVHWDGAHLYNLWKDEAHPRGVWRRTTLEQYRRAEPEWQVLLDVDALAEAEGEPWTWQGAVVQRPEHRRCLIRLARGGADARVVREFDLETRSFVTDGFVLPEAKSDVGWIDADHIYVGTDFGPGSLTASGYPRVVKRWRRGTPLAEATVVHQGRDEDVAVYAVHDPTPGFVRDFLGRRLDFFRREEFLRTADGGLVLIDVPEDAETDVHREWLLIQLRSEWTVADRTYPSGALLVTRLDRFVAGERDLTVVFTPAPDTALSGHAWTRNHLILSSLVDVRSRIEVLSPTSDGWRRVPLPGGDAATAPPAVGTDQVRDAGHTAGSSHTAGVGGTADAGTAGDTGRIVEAAGERRHLMVVDTNPEYSDEYLLASTGFLEPTALHHGTVGGAVETLKREPAFFDAAGMDVRQHFARSADGTRVPYFVVSPPGHDGGPTLLTGYGGFEASWTPAYSGVIGRGWLARGGCYVVANIRGGGEYGPRWHRAALRENRPRAYEDFAAVATDLVERGVTVPARLGIEGGSNGGLLMGVMLTRYPELFGAVVARVPLLDMRRYHRLLAGASWMAEYGDPDDPADWAFLREYSPYHNIRTDRRYPPVLLVTSTRDDRVHPAHARKMAARLRRYGHDVSYYENVEGGHGAAADNAQLAFKWALMLTFLRRHLAG</sequence>
<evidence type="ECO:0000256" key="4">
    <source>
        <dbReference type="SAM" id="MobiDB-lite"/>
    </source>
</evidence>
<comment type="caution">
    <text evidence="7">The sequence shown here is derived from an EMBL/GenBank/DDBJ whole genome shotgun (WGS) entry which is preliminary data.</text>
</comment>
<dbReference type="InterPro" id="IPR023302">
    <property type="entry name" value="Pept_S9A_N"/>
</dbReference>
<dbReference type="PANTHER" id="PTHR42881">
    <property type="entry name" value="PROLYL ENDOPEPTIDASE"/>
    <property type="match status" value="1"/>
</dbReference>
<evidence type="ECO:0000256" key="3">
    <source>
        <dbReference type="ARBA" id="ARBA00022825"/>
    </source>
</evidence>
<dbReference type="InterPro" id="IPR051167">
    <property type="entry name" value="Prolyl_oligopep/macrocyclase"/>
</dbReference>
<proteinExistence type="predicted"/>
<keyword evidence="2" id="KW-0378">Hydrolase</keyword>
<keyword evidence="1" id="KW-0645">Protease</keyword>
<dbReference type="Pfam" id="PF02897">
    <property type="entry name" value="Peptidase_S9_N"/>
    <property type="match status" value="1"/>
</dbReference>
<evidence type="ECO:0000259" key="5">
    <source>
        <dbReference type="Pfam" id="PF00326"/>
    </source>
</evidence>
<dbReference type="SUPFAM" id="SSF50993">
    <property type="entry name" value="Peptidase/esterase 'gauge' domain"/>
    <property type="match status" value="1"/>
</dbReference>
<dbReference type="InterPro" id="IPR029058">
    <property type="entry name" value="AB_hydrolase_fold"/>
</dbReference>
<dbReference type="RefSeq" id="WP_331217222.1">
    <property type="nucleotide sequence ID" value="NZ_JAZGQK010000026.1"/>
</dbReference>
<dbReference type="EMBL" id="JAZGQK010000026">
    <property type="protein sequence ID" value="MEE6262295.1"/>
    <property type="molecule type" value="Genomic_DNA"/>
</dbReference>
<dbReference type="Gene3D" id="2.130.10.120">
    <property type="entry name" value="Prolyl oligopeptidase, N-terminal domain"/>
    <property type="match status" value="2"/>
</dbReference>
<evidence type="ECO:0000256" key="1">
    <source>
        <dbReference type="ARBA" id="ARBA00022670"/>
    </source>
</evidence>
<dbReference type="InterPro" id="IPR002470">
    <property type="entry name" value="Peptidase_S9A"/>
</dbReference>
<protein>
    <submittedName>
        <fullName evidence="7">Prolyl oligopeptidase family serine peptidase</fullName>
    </submittedName>
</protein>
<evidence type="ECO:0000259" key="6">
    <source>
        <dbReference type="Pfam" id="PF02897"/>
    </source>
</evidence>
<gene>
    <name evidence="7" type="ORF">V1633_27810</name>
</gene>
<accession>A0ABU7S0T7</accession>
<organism evidence="7 8">
    <name type="scientific">Plantactinospora sonchi</name>
    <dbReference type="NCBI Taxonomy" id="1544735"/>
    <lineage>
        <taxon>Bacteria</taxon>
        <taxon>Bacillati</taxon>
        <taxon>Actinomycetota</taxon>
        <taxon>Actinomycetes</taxon>
        <taxon>Micromonosporales</taxon>
        <taxon>Micromonosporaceae</taxon>
        <taxon>Plantactinospora</taxon>
    </lineage>
</organism>
<evidence type="ECO:0000313" key="8">
    <source>
        <dbReference type="Proteomes" id="UP001332243"/>
    </source>
</evidence>
<dbReference type="Proteomes" id="UP001332243">
    <property type="component" value="Unassembled WGS sequence"/>
</dbReference>
<dbReference type="Gene3D" id="3.40.50.1820">
    <property type="entry name" value="alpha/beta hydrolase"/>
    <property type="match status" value="2"/>
</dbReference>
<evidence type="ECO:0000313" key="7">
    <source>
        <dbReference type="EMBL" id="MEE6262295.1"/>
    </source>
</evidence>